<dbReference type="NCBIfam" id="TIGR01730">
    <property type="entry name" value="RND_mfp"/>
    <property type="match status" value="1"/>
</dbReference>
<feature type="domain" description="Multidrug resistance protein MdtA-like C-terminal permuted SH3" evidence="5">
    <location>
        <begin position="429"/>
        <end position="475"/>
    </location>
</feature>
<dbReference type="InterPro" id="IPR058627">
    <property type="entry name" value="MdtA-like_C"/>
</dbReference>
<evidence type="ECO:0000313" key="7">
    <source>
        <dbReference type="Proteomes" id="UP000030012"/>
    </source>
</evidence>
<evidence type="ECO:0000313" key="6">
    <source>
        <dbReference type="EMBL" id="KGM97474.1"/>
    </source>
</evidence>
<evidence type="ECO:0000256" key="3">
    <source>
        <dbReference type="SAM" id="SignalP"/>
    </source>
</evidence>
<dbReference type="PANTHER" id="PTHR30469:SF15">
    <property type="entry name" value="HLYD FAMILY OF SECRETION PROTEINS"/>
    <property type="match status" value="1"/>
</dbReference>
<feature type="signal peptide" evidence="3">
    <location>
        <begin position="1"/>
        <end position="21"/>
    </location>
</feature>
<dbReference type="InterPro" id="IPR059052">
    <property type="entry name" value="HH_YbhG-like"/>
</dbReference>
<dbReference type="Proteomes" id="UP000030012">
    <property type="component" value="Unassembled WGS sequence"/>
</dbReference>
<proteinExistence type="inferred from homology"/>
<dbReference type="Pfam" id="PF25967">
    <property type="entry name" value="RND-MFP_C"/>
    <property type="match status" value="1"/>
</dbReference>
<comment type="similarity">
    <text evidence="1">Belongs to the membrane fusion protein (MFP) (TC 8.A.1) family.</text>
</comment>
<dbReference type="Gene3D" id="2.40.420.20">
    <property type="match status" value="1"/>
</dbReference>
<evidence type="ECO:0000259" key="4">
    <source>
        <dbReference type="Pfam" id="PF25881"/>
    </source>
</evidence>
<dbReference type="InterPro" id="IPR006143">
    <property type="entry name" value="RND_pump_MFP"/>
</dbReference>
<dbReference type="GO" id="GO:0015562">
    <property type="term" value="F:efflux transmembrane transporter activity"/>
    <property type="evidence" value="ECO:0007669"/>
    <property type="project" value="TreeGrafter"/>
</dbReference>
<accession>A0A0A0I7P6</accession>
<reference evidence="6 7" key="1">
    <citation type="submission" date="2014-01" db="EMBL/GenBank/DDBJ databases">
        <title>Plasmidome dynamics in the species complex Clostridium novyi sensu lato converts strains of independent lineages into distinctly different pathogens.</title>
        <authorList>
            <person name="Skarin H."/>
            <person name="Segerman B."/>
        </authorList>
    </citation>
    <scope>NUCLEOTIDE SEQUENCE [LARGE SCALE GENOMIC DNA]</scope>
    <source>
        <strain evidence="6 7">4552</strain>
    </source>
</reference>
<comment type="caution">
    <text evidence="6">The sequence shown here is derived from an EMBL/GenBank/DDBJ whole genome shotgun (WGS) entry which is preliminary data.</text>
</comment>
<feature type="coiled-coil region" evidence="2">
    <location>
        <begin position="121"/>
        <end position="155"/>
    </location>
</feature>
<dbReference type="AlphaFoldDB" id="A0A0A0I7P6"/>
<dbReference type="EMBL" id="JENJ01000010">
    <property type="protein sequence ID" value="KGM97474.1"/>
    <property type="molecule type" value="Genomic_DNA"/>
</dbReference>
<evidence type="ECO:0000259" key="5">
    <source>
        <dbReference type="Pfam" id="PF25967"/>
    </source>
</evidence>
<keyword evidence="3" id="KW-0732">Signal</keyword>
<evidence type="ECO:0000256" key="2">
    <source>
        <dbReference type="SAM" id="Coils"/>
    </source>
</evidence>
<feature type="chain" id="PRO_5001970509" evidence="3">
    <location>
        <begin position="22"/>
        <end position="487"/>
    </location>
</feature>
<dbReference type="Gene3D" id="2.40.50.100">
    <property type="match status" value="1"/>
</dbReference>
<gene>
    <name evidence="6" type="ORF">Z968_03540</name>
</gene>
<organism evidence="6 7">
    <name type="scientific">Clostridium novyi A str. 4552</name>
    <dbReference type="NCBI Taxonomy" id="1444289"/>
    <lineage>
        <taxon>Bacteria</taxon>
        <taxon>Bacillati</taxon>
        <taxon>Bacillota</taxon>
        <taxon>Clostridia</taxon>
        <taxon>Eubacteriales</taxon>
        <taxon>Clostridiaceae</taxon>
        <taxon>Clostridium</taxon>
    </lineage>
</organism>
<protein>
    <submittedName>
        <fullName evidence="6">Secretion protein HylD</fullName>
    </submittedName>
</protein>
<feature type="domain" description="YbhG-like alpha-helical hairpin" evidence="4">
    <location>
        <begin position="139"/>
        <end position="258"/>
    </location>
</feature>
<dbReference type="OrthoDB" id="2015187at2"/>
<sequence length="487" mass="52481">MKKIISLLVTALMIFPMTGCAKKNASGEEEKVLPVKVMGAKEEENPILLQYLGNTNSTDNIKLSFKLPGKISQLNVKEGDYVSAGQALGQLDTKDYNFAVNGARGQLEAANGQVSAANGQAQAAGGQAEAAKGQMQAAQKQISMAQAKVDASKAQYDKALNGAQVEDINRAKLAVKNAEDTYAYAEKSYGRIEKLYKEGIVSKQQLDDIKIKRDSAKVDLDNKRELLTKAENGAREEDKRAALAGYNAAKAQLEAAKSQYSAAQGQYNAALGQKNAAQGQSAAAQGMRESAQTQYESKQSMLDDTVLRASVSGYVVKVLNKAGENVAAGYPVVVIRTDDQVIDIGVAQNDIEKIKVGTKTDIAINDIKTSGSIVEIEQVPDPKSRTYKAKVRMDKQVPKDKFYVGTVANVSIKLAEQKGIWLPVTVVLNDGEDYVYTVEKGRVSRKNITISSMFGDKILVKGVSVGEKVVTEGLKNIKPGYKVKIAK</sequence>
<dbReference type="GO" id="GO:1990281">
    <property type="term" value="C:efflux pump complex"/>
    <property type="evidence" value="ECO:0007669"/>
    <property type="project" value="TreeGrafter"/>
</dbReference>
<keyword evidence="2" id="KW-0175">Coiled coil</keyword>
<dbReference type="Pfam" id="PF25881">
    <property type="entry name" value="HH_YBHG"/>
    <property type="match status" value="1"/>
</dbReference>
<dbReference type="RefSeq" id="WP_039253365.1">
    <property type="nucleotide sequence ID" value="NZ_JENJ01000010.1"/>
</dbReference>
<name>A0A0A0I7P6_CLONO</name>
<evidence type="ECO:0000256" key="1">
    <source>
        <dbReference type="ARBA" id="ARBA00009477"/>
    </source>
</evidence>
<dbReference type="PANTHER" id="PTHR30469">
    <property type="entry name" value="MULTIDRUG RESISTANCE PROTEIN MDTA"/>
    <property type="match status" value="1"/>
</dbReference>
<dbReference type="SUPFAM" id="SSF111369">
    <property type="entry name" value="HlyD-like secretion proteins"/>
    <property type="match status" value="1"/>
</dbReference>